<evidence type="ECO:0000256" key="12">
    <source>
        <dbReference type="ARBA" id="ARBA00022989"/>
    </source>
</evidence>
<dbReference type="InterPro" id="IPR052384">
    <property type="entry name" value="TMTC_O-mannosyltransferase"/>
</dbReference>
<evidence type="ECO:0000256" key="16">
    <source>
        <dbReference type="PROSITE-ProRule" id="PRU00339"/>
    </source>
</evidence>
<dbReference type="SMART" id="SM00028">
    <property type="entry name" value="TPR"/>
    <property type="match status" value="9"/>
</dbReference>
<dbReference type="InterPro" id="IPR013618">
    <property type="entry name" value="TMTC_DUF1736"/>
</dbReference>
<feature type="repeat" description="TPR" evidence="16">
    <location>
        <begin position="510"/>
        <end position="543"/>
    </location>
</feature>
<dbReference type="InterPro" id="IPR013105">
    <property type="entry name" value="TPR_2"/>
</dbReference>
<dbReference type="OrthoDB" id="1658288at2759"/>
<keyword evidence="7" id="KW-0808">Transferase</keyword>
<proteinExistence type="inferred from homology"/>
<sequence>MDSKIKLNYKNIAIIAIVSILININTLNGGFVYDDQQAIVSNEDVTGKFSLKSIFSNDFWGVPLSHTGSHKSYRPLTVLSFRLNYALTGSQPFSYHLVNVLCHALASIIFIIFVDRIFEMQKVSKLFCGLLFCVHAVHVEAIANIVGRADLLATISKMAPPIIICAIGILFKETAIVALPLLSIFAFFTANKGRLNRILIFLLSTLLFAIIRLWIIGFNAPRFSSSDNPAAHSTKFLTRLLTFLYLPLFHAKLIILPLNNFIDSMQSMLSLSLLILPHIIASNLFFYVGFVAAERILYLPSTGYCIFITLLFERGQLLLNLFYIVMIISHSIRSLNRNAEWTDEESLYRSAIHLNPAKAYANLGNILAQKGLKDEARKAYLQSLQHRPNMADTHYNLGILYQNENNYENAVKSYQSAIFYRPNHASAHLNLGLSLSLINETNSAYEILKKCLQLNSENLKNPLLHKKIQMACAYNLGLLLVESDKLNEAIKYFQLAIKFIQTSTISSNIASIYNMLAETYFKLGQYTNAENFYTKALAASSKHISAYVNMAKLRNHEKKHSDAIDLLSKALEINETRDDLHYQIALQYFEEKNYSLSLYHLITANRINPNNINFINALANLYRIINRKFDAEIYYKRVVQLNPNSSTSYANYGAILHLNGKFREAENMYKKAIQLNSNNQICKDNLMKLQKMRMAN</sequence>
<evidence type="ECO:0000256" key="2">
    <source>
        <dbReference type="ARBA" id="ARBA00004141"/>
    </source>
</evidence>
<dbReference type="STRING" id="318479.A0A158Q3U3"/>
<feature type="repeat" description="TPR" evidence="16">
    <location>
        <begin position="425"/>
        <end position="458"/>
    </location>
</feature>
<feature type="repeat" description="TPR" evidence="16">
    <location>
        <begin position="391"/>
        <end position="424"/>
    </location>
</feature>
<keyword evidence="12 17" id="KW-1133">Transmembrane helix</keyword>
<comment type="pathway">
    <text evidence="4">Protein modification; protein glycosylation.</text>
</comment>
<evidence type="ECO:0000256" key="4">
    <source>
        <dbReference type="ARBA" id="ARBA00004922"/>
    </source>
</evidence>
<dbReference type="PANTHER" id="PTHR44216">
    <property type="entry name" value="PROTEIN O-MANNOSYL-TRANSFERASE TMTC2"/>
    <property type="match status" value="1"/>
</dbReference>
<feature type="transmembrane region" description="Helical" evidence="17">
    <location>
        <begin position="268"/>
        <end position="290"/>
    </location>
</feature>
<evidence type="ECO:0000313" key="20">
    <source>
        <dbReference type="Proteomes" id="UP000038040"/>
    </source>
</evidence>
<comment type="catalytic activity">
    <reaction evidence="14">
        <text>a di-trans,poly-cis-dolichyl beta-D-mannosyl phosphate + L-threonyl-[protein] = 3-O-(alpha-D-mannosyl)-L-threonyl-[protein] + a di-trans,poly-cis-dolichyl phosphate + H(+)</text>
        <dbReference type="Rhea" id="RHEA:53396"/>
        <dbReference type="Rhea" id="RHEA-COMP:11060"/>
        <dbReference type="Rhea" id="RHEA-COMP:13547"/>
        <dbReference type="Rhea" id="RHEA-COMP:19498"/>
        <dbReference type="Rhea" id="RHEA-COMP:19501"/>
        <dbReference type="ChEBI" id="CHEBI:15378"/>
        <dbReference type="ChEBI" id="CHEBI:30013"/>
        <dbReference type="ChEBI" id="CHEBI:57683"/>
        <dbReference type="ChEBI" id="CHEBI:58211"/>
        <dbReference type="ChEBI" id="CHEBI:137323"/>
        <dbReference type="EC" id="2.4.1.109"/>
    </reaction>
</comment>
<dbReference type="Pfam" id="PF08409">
    <property type="entry name" value="TMTC_DUF1736"/>
    <property type="match status" value="1"/>
</dbReference>
<evidence type="ECO:0000259" key="18">
    <source>
        <dbReference type="Pfam" id="PF08409"/>
    </source>
</evidence>
<dbReference type="Pfam" id="PF00515">
    <property type="entry name" value="TPR_1"/>
    <property type="match status" value="1"/>
</dbReference>
<dbReference type="WBParaSite" id="DME_0000320601-mRNA-1">
    <property type="protein sequence ID" value="DME_0000320601-mRNA-1"/>
    <property type="gene ID" value="DME_0000320601"/>
</dbReference>
<dbReference type="PANTHER" id="PTHR44216:SF3">
    <property type="entry name" value="PROTEIN O-MANNOSYL-TRANSFERASE TMTC2"/>
    <property type="match status" value="1"/>
</dbReference>
<evidence type="ECO:0000256" key="14">
    <source>
        <dbReference type="ARBA" id="ARBA00045085"/>
    </source>
</evidence>
<name>A0A158Q3U3_DRAME</name>
<dbReference type="AlphaFoldDB" id="A0A158Q3U3"/>
<dbReference type="PROSITE" id="PS50005">
    <property type="entry name" value="TPR"/>
    <property type="match status" value="6"/>
</dbReference>
<dbReference type="Proteomes" id="UP000274756">
    <property type="component" value="Unassembled WGS sequence"/>
</dbReference>
<accession>A0A158Q3U3</accession>
<dbReference type="Pfam" id="PF13424">
    <property type="entry name" value="TPR_12"/>
    <property type="match status" value="1"/>
</dbReference>
<evidence type="ECO:0000256" key="11">
    <source>
        <dbReference type="ARBA" id="ARBA00022824"/>
    </source>
</evidence>
<keyword evidence="9" id="KW-0677">Repeat</keyword>
<protein>
    <recommendedName>
        <fullName evidence="6">dolichyl-phosphate-mannose--protein mannosyltransferase</fullName>
        <ecNumber evidence="6">2.4.1.109</ecNumber>
    </recommendedName>
</protein>
<keyword evidence="13 17" id="KW-0472">Membrane</keyword>
<dbReference type="InterPro" id="IPR019734">
    <property type="entry name" value="TPR_rpt"/>
</dbReference>
<evidence type="ECO:0000256" key="15">
    <source>
        <dbReference type="ARBA" id="ARBA00045102"/>
    </source>
</evidence>
<feature type="repeat" description="TPR" evidence="16">
    <location>
        <begin position="544"/>
        <end position="577"/>
    </location>
</feature>
<evidence type="ECO:0000256" key="13">
    <source>
        <dbReference type="ARBA" id="ARBA00023136"/>
    </source>
</evidence>
<feature type="transmembrane region" description="Helical" evidence="17">
    <location>
        <begin position="236"/>
        <end position="256"/>
    </location>
</feature>
<comment type="function">
    <text evidence="1">Transfers mannosyl residues to the hydroxyl group of serine or threonine residues.</text>
</comment>
<feature type="transmembrane region" description="Helical" evidence="17">
    <location>
        <begin position="198"/>
        <end position="216"/>
    </location>
</feature>
<reference evidence="19 21" key="2">
    <citation type="submission" date="2018-11" db="EMBL/GenBank/DDBJ databases">
        <authorList>
            <consortium name="Pathogen Informatics"/>
        </authorList>
    </citation>
    <scope>NUCLEOTIDE SEQUENCE [LARGE SCALE GENOMIC DNA]</scope>
</reference>
<dbReference type="Proteomes" id="UP000038040">
    <property type="component" value="Unplaced"/>
</dbReference>
<dbReference type="UniPathway" id="UPA00378"/>
<feature type="transmembrane region" description="Helical" evidence="17">
    <location>
        <begin position="12"/>
        <end position="33"/>
    </location>
</feature>
<dbReference type="Pfam" id="PF13181">
    <property type="entry name" value="TPR_8"/>
    <property type="match status" value="1"/>
</dbReference>
<feature type="repeat" description="TPR" evidence="16">
    <location>
        <begin position="646"/>
        <end position="679"/>
    </location>
</feature>
<evidence type="ECO:0000313" key="21">
    <source>
        <dbReference type="Proteomes" id="UP000274756"/>
    </source>
</evidence>
<evidence type="ECO:0000313" key="19">
    <source>
        <dbReference type="EMBL" id="VDN57392.1"/>
    </source>
</evidence>
<feature type="domain" description="DUF1736" evidence="18">
    <location>
        <begin position="218"/>
        <end position="259"/>
    </location>
</feature>
<feature type="transmembrane region" description="Helical" evidence="17">
    <location>
        <begin position="317"/>
        <end position="335"/>
    </location>
</feature>
<dbReference type="Pfam" id="PF07719">
    <property type="entry name" value="TPR_2"/>
    <property type="match status" value="1"/>
</dbReference>
<comment type="subcellular location">
    <subcellularLocation>
        <location evidence="3">Endoplasmic reticulum</location>
    </subcellularLocation>
    <subcellularLocation>
        <location evidence="2">Membrane</location>
        <topology evidence="2">Multi-pass membrane protein</topology>
    </subcellularLocation>
</comment>
<keyword evidence="11" id="KW-0256">Endoplasmic reticulum</keyword>
<dbReference type="EMBL" id="UYYG01001160">
    <property type="protein sequence ID" value="VDN57392.1"/>
    <property type="molecule type" value="Genomic_DNA"/>
</dbReference>
<dbReference type="GO" id="GO:0005789">
    <property type="term" value="C:endoplasmic reticulum membrane"/>
    <property type="evidence" value="ECO:0007669"/>
    <property type="project" value="TreeGrafter"/>
</dbReference>
<comment type="catalytic activity">
    <reaction evidence="15">
        <text>a di-trans,poly-cis-dolichyl beta-D-mannosyl phosphate + L-seryl-[protein] = 3-O-(alpha-D-mannosyl)-L-seryl-[protein] + a di-trans,poly-cis-dolichyl phosphate + H(+)</text>
        <dbReference type="Rhea" id="RHEA:17377"/>
        <dbReference type="Rhea" id="RHEA-COMP:9863"/>
        <dbReference type="Rhea" id="RHEA-COMP:13546"/>
        <dbReference type="Rhea" id="RHEA-COMP:19498"/>
        <dbReference type="Rhea" id="RHEA-COMP:19501"/>
        <dbReference type="ChEBI" id="CHEBI:15378"/>
        <dbReference type="ChEBI" id="CHEBI:29999"/>
        <dbReference type="ChEBI" id="CHEBI:57683"/>
        <dbReference type="ChEBI" id="CHEBI:58211"/>
        <dbReference type="ChEBI" id="CHEBI:137321"/>
        <dbReference type="EC" id="2.4.1.109"/>
    </reaction>
</comment>
<evidence type="ECO:0000256" key="3">
    <source>
        <dbReference type="ARBA" id="ARBA00004240"/>
    </source>
</evidence>
<evidence type="ECO:0000256" key="9">
    <source>
        <dbReference type="ARBA" id="ARBA00022737"/>
    </source>
</evidence>
<dbReference type="GO" id="GO:0004169">
    <property type="term" value="F:dolichyl-phosphate-mannose-protein mannosyltransferase activity"/>
    <property type="evidence" value="ECO:0007669"/>
    <property type="project" value="UniProtKB-EC"/>
</dbReference>
<evidence type="ECO:0000256" key="7">
    <source>
        <dbReference type="ARBA" id="ARBA00022679"/>
    </source>
</evidence>
<evidence type="ECO:0000256" key="1">
    <source>
        <dbReference type="ARBA" id="ARBA00003582"/>
    </source>
</evidence>
<dbReference type="InterPro" id="IPR011990">
    <property type="entry name" value="TPR-like_helical_dom_sf"/>
</dbReference>
<evidence type="ECO:0000256" key="10">
    <source>
        <dbReference type="ARBA" id="ARBA00022803"/>
    </source>
</evidence>
<comment type="similarity">
    <text evidence="5">Belongs to the TMTC family.</text>
</comment>
<dbReference type="Gene3D" id="1.25.40.10">
    <property type="entry name" value="Tetratricopeptide repeat domain"/>
    <property type="match status" value="4"/>
</dbReference>
<dbReference type="Pfam" id="PF13431">
    <property type="entry name" value="TPR_17"/>
    <property type="match status" value="1"/>
</dbReference>
<keyword evidence="8 17" id="KW-0812">Transmembrane</keyword>
<reference evidence="22" key="1">
    <citation type="submission" date="2016-04" db="UniProtKB">
        <authorList>
            <consortium name="WormBaseParasite"/>
        </authorList>
    </citation>
    <scope>IDENTIFICATION</scope>
</reference>
<feature type="transmembrane region" description="Helical" evidence="17">
    <location>
        <begin position="126"/>
        <end position="146"/>
    </location>
</feature>
<keyword evidence="10 16" id="KW-0802">TPR repeat</keyword>
<dbReference type="PROSITE" id="PS50293">
    <property type="entry name" value="TPR_REGION"/>
    <property type="match status" value="1"/>
</dbReference>
<organism evidence="20 22">
    <name type="scientific">Dracunculus medinensis</name>
    <name type="common">Guinea worm</name>
    <dbReference type="NCBI Taxonomy" id="318479"/>
    <lineage>
        <taxon>Eukaryota</taxon>
        <taxon>Metazoa</taxon>
        <taxon>Ecdysozoa</taxon>
        <taxon>Nematoda</taxon>
        <taxon>Chromadorea</taxon>
        <taxon>Rhabditida</taxon>
        <taxon>Spirurina</taxon>
        <taxon>Dracunculoidea</taxon>
        <taxon>Dracunculidae</taxon>
        <taxon>Dracunculus</taxon>
    </lineage>
</organism>
<feature type="transmembrane region" description="Helical" evidence="17">
    <location>
        <begin position="158"/>
        <end position="186"/>
    </location>
</feature>
<evidence type="ECO:0000256" key="6">
    <source>
        <dbReference type="ARBA" id="ARBA00012839"/>
    </source>
</evidence>
<feature type="repeat" description="TPR" evidence="16">
    <location>
        <begin position="357"/>
        <end position="390"/>
    </location>
</feature>
<dbReference type="SUPFAM" id="SSF48452">
    <property type="entry name" value="TPR-like"/>
    <property type="match status" value="2"/>
</dbReference>
<evidence type="ECO:0000256" key="17">
    <source>
        <dbReference type="SAM" id="Phobius"/>
    </source>
</evidence>
<gene>
    <name evidence="19" type="ORF">DME_LOCUS7365</name>
</gene>
<feature type="transmembrane region" description="Helical" evidence="17">
    <location>
        <begin position="93"/>
        <end position="114"/>
    </location>
</feature>
<evidence type="ECO:0000256" key="5">
    <source>
        <dbReference type="ARBA" id="ARBA00007882"/>
    </source>
</evidence>
<dbReference type="EC" id="2.4.1.109" evidence="6"/>
<evidence type="ECO:0000313" key="22">
    <source>
        <dbReference type="WBParaSite" id="DME_0000320601-mRNA-1"/>
    </source>
</evidence>
<keyword evidence="21" id="KW-1185">Reference proteome</keyword>
<evidence type="ECO:0000256" key="8">
    <source>
        <dbReference type="ARBA" id="ARBA00022692"/>
    </source>
</evidence>